<protein>
    <recommendedName>
        <fullName evidence="5">Major facilitator superfamily (MFS) profile domain-containing protein</fullName>
    </recommendedName>
</protein>
<dbReference type="InterPro" id="IPR020846">
    <property type="entry name" value="MFS_dom"/>
</dbReference>
<dbReference type="PANTHER" id="PTHR11360:SF177">
    <property type="entry name" value="RIBOFLAVIN TRANSPORTER MCH5"/>
    <property type="match status" value="1"/>
</dbReference>
<dbReference type="InterPro" id="IPR011701">
    <property type="entry name" value="MFS"/>
</dbReference>
<dbReference type="PANTHER" id="PTHR11360">
    <property type="entry name" value="MONOCARBOXYLATE TRANSPORTER"/>
    <property type="match status" value="1"/>
</dbReference>
<name>A0A067MQY6_BOTB1</name>
<dbReference type="OrthoDB" id="6509908at2759"/>
<feature type="transmembrane region" description="Helical" evidence="4">
    <location>
        <begin position="320"/>
        <end position="338"/>
    </location>
</feature>
<feature type="transmembrane region" description="Helical" evidence="4">
    <location>
        <begin position="122"/>
        <end position="140"/>
    </location>
</feature>
<dbReference type="InParanoid" id="A0A067MQY6"/>
<feature type="domain" description="Major facilitator superfamily (MFS) profile" evidence="5">
    <location>
        <begin position="47"/>
        <end position="446"/>
    </location>
</feature>
<dbReference type="HOGENOM" id="CLU_001265_1_0_1"/>
<dbReference type="GO" id="GO:0016020">
    <property type="term" value="C:membrane"/>
    <property type="evidence" value="ECO:0007669"/>
    <property type="project" value="UniProtKB-SubCell"/>
</dbReference>
<feature type="transmembrane region" description="Helical" evidence="4">
    <location>
        <begin position="92"/>
        <end position="115"/>
    </location>
</feature>
<feature type="transmembrane region" description="Helical" evidence="4">
    <location>
        <begin position="288"/>
        <end position="308"/>
    </location>
</feature>
<evidence type="ECO:0000259" key="5">
    <source>
        <dbReference type="PROSITE" id="PS50850"/>
    </source>
</evidence>
<keyword evidence="4" id="KW-0472">Membrane</keyword>
<evidence type="ECO:0000256" key="2">
    <source>
        <dbReference type="ARBA" id="ARBA00006727"/>
    </source>
</evidence>
<dbReference type="Gene3D" id="1.20.1250.20">
    <property type="entry name" value="MFS general substrate transporter like domains"/>
    <property type="match status" value="2"/>
</dbReference>
<evidence type="ECO:0000256" key="3">
    <source>
        <dbReference type="SAM" id="MobiDB-lite"/>
    </source>
</evidence>
<dbReference type="SUPFAM" id="SSF103473">
    <property type="entry name" value="MFS general substrate transporter"/>
    <property type="match status" value="1"/>
</dbReference>
<dbReference type="GO" id="GO:0022857">
    <property type="term" value="F:transmembrane transporter activity"/>
    <property type="evidence" value="ECO:0007669"/>
    <property type="project" value="InterPro"/>
</dbReference>
<organism evidence="6 7">
    <name type="scientific">Botryobasidium botryosum (strain FD-172 SS1)</name>
    <dbReference type="NCBI Taxonomy" id="930990"/>
    <lineage>
        <taxon>Eukaryota</taxon>
        <taxon>Fungi</taxon>
        <taxon>Dikarya</taxon>
        <taxon>Basidiomycota</taxon>
        <taxon>Agaricomycotina</taxon>
        <taxon>Agaricomycetes</taxon>
        <taxon>Cantharellales</taxon>
        <taxon>Botryobasidiaceae</taxon>
        <taxon>Botryobasidium</taxon>
    </lineage>
</organism>
<gene>
    <name evidence="6" type="ORF">BOTBODRAFT_551810</name>
</gene>
<evidence type="ECO:0000256" key="1">
    <source>
        <dbReference type="ARBA" id="ARBA00004141"/>
    </source>
</evidence>
<comment type="subcellular location">
    <subcellularLocation>
        <location evidence="1">Membrane</location>
        <topology evidence="1">Multi-pass membrane protein</topology>
    </subcellularLocation>
</comment>
<dbReference type="InterPro" id="IPR050327">
    <property type="entry name" value="Proton-linked_MCT"/>
</dbReference>
<keyword evidence="7" id="KW-1185">Reference proteome</keyword>
<accession>A0A067MQY6</accession>
<dbReference type="EMBL" id="KL198022">
    <property type="protein sequence ID" value="KDQ18153.1"/>
    <property type="molecule type" value="Genomic_DNA"/>
</dbReference>
<feature type="transmembrane region" description="Helical" evidence="4">
    <location>
        <begin position="384"/>
        <end position="405"/>
    </location>
</feature>
<evidence type="ECO:0000313" key="7">
    <source>
        <dbReference type="Proteomes" id="UP000027195"/>
    </source>
</evidence>
<feature type="transmembrane region" description="Helical" evidence="4">
    <location>
        <begin position="255"/>
        <end position="276"/>
    </location>
</feature>
<dbReference type="PROSITE" id="PS50850">
    <property type="entry name" value="MFS"/>
    <property type="match status" value="1"/>
</dbReference>
<feature type="region of interest" description="Disordered" evidence="3">
    <location>
        <begin position="1"/>
        <end position="22"/>
    </location>
</feature>
<sequence length="446" mass="47612">MSLSKSLHTSNEREEKASGSENINAYVDGDKLDDHLAELESEFQPPDGGLEAWGVVLGSWCGQLVAYGPYNGFGAFQSYYGNHQLAGFSADAISWIGSIQLFLTFSATCICGRFYDAYGPRWLLLSGSAIYVLASFLLGVCKEFYQFFLVQGVLLGIGSALICVPCVAAVSQYFSRKKGLALGIVITAGGIGGILFTQMLSHLFDRIGFAWSTRVLAFVTLALLVITNLTVKSILPPRKPSPILETFSGFKEGNFLLLTLGIWFFLLGLTPAYFFLPGFASSIGAAPTFALYCTTFVNVGSIVGRLGAGFIADRIGRFNSTIIFTFLSGLFPLTMWLPCRTTPTLIAFGVLWGFVSGGCETLFPSCVGQICAPQLTGNRMGAMYSIGSIASLISGPISGALIAHSNAAVPSGYVGATVLCGVAMLASSLCVVGSRFITERRIFIFV</sequence>
<feature type="transmembrane region" description="Helical" evidence="4">
    <location>
        <begin position="411"/>
        <end position="432"/>
    </location>
</feature>
<evidence type="ECO:0000313" key="6">
    <source>
        <dbReference type="EMBL" id="KDQ18153.1"/>
    </source>
</evidence>
<feature type="transmembrane region" description="Helical" evidence="4">
    <location>
        <begin position="146"/>
        <end position="168"/>
    </location>
</feature>
<reference evidence="7" key="1">
    <citation type="journal article" date="2014" name="Proc. Natl. Acad. Sci. U.S.A.">
        <title>Extensive sampling of basidiomycete genomes demonstrates inadequacy of the white-rot/brown-rot paradigm for wood decay fungi.</title>
        <authorList>
            <person name="Riley R."/>
            <person name="Salamov A.A."/>
            <person name="Brown D.W."/>
            <person name="Nagy L.G."/>
            <person name="Floudas D."/>
            <person name="Held B.W."/>
            <person name="Levasseur A."/>
            <person name="Lombard V."/>
            <person name="Morin E."/>
            <person name="Otillar R."/>
            <person name="Lindquist E.A."/>
            <person name="Sun H."/>
            <person name="LaButti K.M."/>
            <person name="Schmutz J."/>
            <person name="Jabbour D."/>
            <person name="Luo H."/>
            <person name="Baker S.E."/>
            <person name="Pisabarro A.G."/>
            <person name="Walton J.D."/>
            <person name="Blanchette R.A."/>
            <person name="Henrissat B."/>
            <person name="Martin F."/>
            <person name="Cullen D."/>
            <person name="Hibbett D.S."/>
            <person name="Grigoriev I.V."/>
        </authorList>
    </citation>
    <scope>NUCLEOTIDE SEQUENCE [LARGE SCALE GENOMIC DNA]</scope>
    <source>
        <strain evidence="7">FD-172 SS1</strain>
    </source>
</reference>
<dbReference type="Pfam" id="PF07690">
    <property type="entry name" value="MFS_1"/>
    <property type="match status" value="1"/>
</dbReference>
<dbReference type="AlphaFoldDB" id="A0A067MQY6"/>
<keyword evidence="4" id="KW-0812">Transmembrane</keyword>
<feature type="transmembrane region" description="Helical" evidence="4">
    <location>
        <begin position="215"/>
        <end position="235"/>
    </location>
</feature>
<proteinExistence type="inferred from homology"/>
<keyword evidence="4" id="KW-1133">Transmembrane helix</keyword>
<dbReference type="InterPro" id="IPR036259">
    <property type="entry name" value="MFS_trans_sf"/>
</dbReference>
<comment type="similarity">
    <text evidence="2">Belongs to the major facilitator superfamily. Monocarboxylate porter (TC 2.A.1.13) family.</text>
</comment>
<dbReference type="Proteomes" id="UP000027195">
    <property type="component" value="Unassembled WGS sequence"/>
</dbReference>
<feature type="transmembrane region" description="Helical" evidence="4">
    <location>
        <begin position="180"/>
        <end position="203"/>
    </location>
</feature>
<feature type="transmembrane region" description="Helical" evidence="4">
    <location>
        <begin position="344"/>
        <end position="363"/>
    </location>
</feature>
<evidence type="ECO:0000256" key="4">
    <source>
        <dbReference type="SAM" id="Phobius"/>
    </source>
</evidence>